<keyword evidence="3" id="KW-1185">Reference proteome</keyword>
<dbReference type="Gene3D" id="3.40.50.720">
    <property type="entry name" value="NAD(P)-binding Rossmann-like Domain"/>
    <property type="match status" value="1"/>
</dbReference>
<reference evidence="2 3" key="1">
    <citation type="submission" date="2016-11" db="EMBL/GenBank/DDBJ databases">
        <authorList>
            <person name="Jaros S."/>
            <person name="Januszkiewicz K."/>
            <person name="Wedrychowicz H."/>
        </authorList>
    </citation>
    <scope>NUCLEOTIDE SEQUENCE [LARGE SCALE GENOMIC DNA]</scope>
    <source>
        <strain evidence="2 3">DSM 29589</strain>
    </source>
</reference>
<evidence type="ECO:0000313" key="3">
    <source>
        <dbReference type="Proteomes" id="UP000183974"/>
    </source>
</evidence>
<protein>
    <submittedName>
        <fullName evidence="2">Nucleoside-diphosphate-sugar epimerase</fullName>
    </submittedName>
</protein>
<dbReference type="Pfam" id="PF22917">
    <property type="entry name" value="PRISE"/>
    <property type="match status" value="1"/>
</dbReference>
<sequence length="363" mass="40724">MTEKRKILILGATGVIGQAALRHFGESEGWSVLPVARRVPEGDDRFLSLDLLDTQACALALGALSDITHVLYAAVYEKPDALIEGWRDPEQMTNNDRMLRNVMEPLLAGDSPLEHVTLFQGSKAYGSHIETQVPIPAKEKWPRHQHKNFYWLQEDYLREKQAGQGWAFTVLRPRIVFGGAFGSNMNPISAIGVYAALQRRRGEPLHYPGGPERINQAVDADLIARACAWAATAPTARNEIFNIDNGDVFIWQNVWPAICDALEMKMGEARPLFLETLLDGTGPEDWAAIVDEQGLRAPRDIRKVVGQSLGYTDWQMATGKETAPNPVIASTIKIRQAGFHECIDTEDMFRKWFGIYRQERFLP</sequence>
<dbReference type="InterPro" id="IPR036291">
    <property type="entry name" value="NAD(P)-bd_dom_sf"/>
</dbReference>
<name>A0A1M7GW77_9RHOB</name>
<dbReference type="Proteomes" id="UP000183974">
    <property type="component" value="Unassembled WGS sequence"/>
</dbReference>
<dbReference type="RefSeq" id="WP_073036028.1">
    <property type="nucleotide sequence ID" value="NZ_BMLR01000012.1"/>
</dbReference>
<gene>
    <name evidence="2" type="ORF">SAMN05444398_111115</name>
</gene>
<dbReference type="SUPFAM" id="SSF51735">
    <property type="entry name" value="NAD(P)-binding Rossmann-fold domains"/>
    <property type="match status" value="1"/>
</dbReference>
<dbReference type="PANTHER" id="PTHR32487">
    <property type="entry name" value="3-OXO-DELTA(4,5)-STEROID 5-BETA-REDUCTASE"/>
    <property type="match status" value="1"/>
</dbReference>
<feature type="domain" description="PRISE-like Rossmann-fold" evidence="1">
    <location>
        <begin position="89"/>
        <end position="265"/>
    </location>
</feature>
<evidence type="ECO:0000259" key="1">
    <source>
        <dbReference type="Pfam" id="PF22917"/>
    </source>
</evidence>
<evidence type="ECO:0000313" key="2">
    <source>
        <dbReference type="EMBL" id="SHM20664.1"/>
    </source>
</evidence>
<dbReference type="PANTHER" id="PTHR32487:SF0">
    <property type="entry name" value="3-OXO-DELTA(4,5)-STEROID 5-BETA-REDUCTASE"/>
    <property type="match status" value="1"/>
</dbReference>
<dbReference type="OrthoDB" id="4392084at2"/>
<dbReference type="AlphaFoldDB" id="A0A1M7GW77"/>
<accession>A0A1M7GW77</accession>
<organism evidence="2 3">
    <name type="scientific">Roseovarius pacificus</name>
    <dbReference type="NCBI Taxonomy" id="337701"/>
    <lineage>
        <taxon>Bacteria</taxon>
        <taxon>Pseudomonadati</taxon>
        <taxon>Pseudomonadota</taxon>
        <taxon>Alphaproteobacteria</taxon>
        <taxon>Rhodobacterales</taxon>
        <taxon>Roseobacteraceae</taxon>
        <taxon>Roseovarius</taxon>
    </lineage>
</organism>
<dbReference type="STRING" id="337701.SAMN05444398_111115"/>
<dbReference type="InterPro" id="IPR055222">
    <property type="entry name" value="PRISE-like_Rossmann-fold"/>
</dbReference>
<dbReference type="EMBL" id="FRBR01000011">
    <property type="protein sequence ID" value="SHM20664.1"/>
    <property type="molecule type" value="Genomic_DNA"/>
</dbReference>
<proteinExistence type="predicted"/>